<evidence type="ECO:0000313" key="1">
    <source>
        <dbReference type="EMBL" id="KAH3772782.1"/>
    </source>
</evidence>
<dbReference type="EMBL" id="JAIWYP010000009">
    <property type="protein sequence ID" value="KAH3772782.1"/>
    <property type="molecule type" value="Genomic_DNA"/>
</dbReference>
<evidence type="ECO:0008006" key="3">
    <source>
        <dbReference type="Google" id="ProtNLM"/>
    </source>
</evidence>
<sequence length="210" mass="23332">MWLTFCLSTVAVIFPRDKAKTFGDAFIKFIGPEQVRPLKELKSGLLFKIRKDAIHKAHRFSFGSYDFKLTTQPKFGKGIIQVPKHADKDQLKNDLKSQPNVEAVHSGQRTNFITVTFKTENAPTNILGHNVKPALLANLRCFKCQMFGHASNVCKNNAKCPHCAGNHSHASCKTRGVKCVKCANCGGGHSAAYKGCSEYQKYQTTINSRN</sequence>
<name>A0A9D4E2V8_DREPO</name>
<comment type="caution">
    <text evidence="1">The sequence shown here is derived from an EMBL/GenBank/DDBJ whole genome shotgun (WGS) entry which is preliminary data.</text>
</comment>
<gene>
    <name evidence="1" type="ORF">DPMN_174128</name>
</gene>
<reference evidence="1" key="1">
    <citation type="journal article" date="2019" name="bioRxiv">
        <title>The Genome of the Zebra Mussel, Dreissena polymorpha: A Resource for Invasive Species Research.</title>
        <authorList>
            <person name="McCartney M.A."/>
            <person name="Auch B."/>
            <person name="Kono T."/>
            <person name="Mallez S."/>
            <person name="Zhang Y."/>
            <person name="Obille A."/>
            <person name="Becker A."/>
            <person name="Abrahante J.E."/>
            <person name="Garbe J."/>
            <person name="Badalamenti J.P."/>
            <person name="Herman A."/>
            <person name="Mangelson H."/>
            <person name="Liachko I."/>
            <person name="Sullivan S."/>
            <person name="Sone E.D."/>
            <person name="Koren S."/>
            <person name="Silverstein K.A.T."/>
            <person name="Beckman K.B."/>
            <person name="Gohl D.M."/>
        </authorList>
    </citation>
    <scope>NUCLEOTIDE SEQUENCE</scope>
    <source>
        <strain evidence="1">Duluth1</strain>
        <tissue evidence="1">Whole animal</tissue>
    </source>
</reference>
<evidence type="ECO:0000313" key="2">
    <source>
        <dbReference type="Proteomes" id="UP000828390"/>
    </source>
</evidence>
<dbReference type="Proteomes" id="UP000828390">
    <property type="component" value="Unassembled WGS sequence"/>
</dbReference>
<accession>A0A9D4E2V8</accession>
<proteinExistence type="predicted"/>
<reference evidence="1" key="2">
    <citation type="submission" date="2020-11" db="EMBL/GenBank/DDBJ databases">
        <authorList>
            <person name="McCartney M.A."/>
            <person name="Auch B."/>
            <person name="Kono T."/>
            <person name="Mallez S."/>
            <person name="Becker A."/>
            <person name="Gohl D.M."/>
            <person name="Silverstein K.A.T."/>
            <person name="Koren S."/>
            <person name="Bechman K.B."/>
            <person name="Herman A."/>
            <person name="Abrahante J.E."/>
            <person name="Garbe J."/>
        </authorList>
    </citation>
    <scope>NUCLEOTIDE SEQUENCE</scope>
    <source>
        <strain evidence="1">Duluth1</strain>
        <tissue evidence="1">Whole animal</tissue>
    </source>
</reference>
<dbReference type="AlphaFoldDB" id="A0A9D4E2V8"/>
<organism evidence="1 2">
    <name type="scientific">Dreissena polymorpha</name>
    <name type="common">Zebra mussel</name>
    <name type="synonym">Mytilus polymorpha</name>
    <dbReference type="NCBI Taxonomy" id="45954"/>
    <lineage>
        <taxon>Eukaryota</taxon>
        <taxon>Metazoa</taxon>
        <taxon>Spiralia</taxon>
        <taxon>Lophotrochozoa</taxon>
        <taxon>Mollusca</taxon>
        <taxon>Bivalvia</taxon>
        <taxon>Autobranchia</taxon>
        <taxon>Heteroconchia</taxon>
        <taxon>Euheterodonta</taxon>
        <taxon>Imparidentia</taxon>
        <taxon>Neoheterodontei</taxon>
        <taxon>Myida</taxon>
        <taxon>Dreissenoidea</taxon>
        <taxon>Dreissenidae</taxon>
        <taxon>Dreissena</taxon>
    </lineage>
</organism>
<keyword evidence="2" id="KW-1185">Reference proteome</keyword>
<protein>
    <recommendedName>
        <fullName evidence="3">Nucleic-acid-binding protein from transposon X-element</fullName>
    </recommendedName>
</protein>